<organism evidence="2 3">
    <name type="scientific">Steinernema carpocapsae</name>
    <name type="common">Entomopathogenic nematode</name>
    <dbReference type="NCBI Taxonomy" id="34508"/>
    <lineage>
        <taxon>Eukaryota</taxon>
        <taxon>Metazoa</taxon>
        <taxon>Ecdysozoa</taxon>
        <taxon>Nematoda</taxon>
        <taxon>Chromadorea</taxon>
        <taxon>Rhabditida</taxon>
        <taxon>Tylenchina</taxon>
        <taxon>Panagrolaimomorpha</taxon>
        <taxon>Strongyloidoidea</taxon>
        <taxon>Steinernematidae</taxon>
        <taxon>Steinernema</taxon>
    </lineage>
</organism>
<feature type="transmembrane region" description="Helical" evidence="1">
    <location>
        <begin position="131"/>
        <end position="150"/>
    </location>
</feature>
<dbReference type="OrthoDB" id="5784962at2759"/>
<keyword evidence="1" id="KW-0472">Membrane</keyword>
<feature type="transmembrane region" description="Helical" evidence="1">
    <location>
        <begin position="93"/>
        <end position="119"/>
    </location>
</feature>
<accession>A0A4U5P132</accession>
<sequence length="446" mass="51422">MDEITPMETTRATTPTNQKTVHQIPEMMSMLFTIAGGEVATRKPSAPDMVWGLEEEQYDLLMSHYRPLVKLAKYDGCYIPMSKENDINPLIYYFRWLFIGTVVALASYQTMYMFCYIVFQADYSSQTALTIVELMWSFQSIMSIFFTIYWRREDYITTLFRTAHKVHNSVPQLEAKQWIYFVMKFGVALIIAVVIMSTLIILSVIFGFSRYIMVDLRCLMAYGEKLIPLQVVLFTYIYFSWVCCMGRFLVFTTAAYFESEHFNKQLAEVGKTDRHVGDELLEHYIKHCQLAKVIYLLDQTFEVYVFFMLASNIPATIFSLIAFFMNLRASWHSALVALPSVVFCMITLLGLTVVPAKLHKSITDVVHILYDNERIWKQHDDKAYQIAQVFITHGKQSILGISVWGFAVVSKPLILTTVSLTISYLSFVLELKSNFVPSALPQNNTN</sequence>
<dbReference type="EMBL" id="AZBU02000003">
    <property type="protein sequence ID" value="TKR89334.1"/>
    <property type="molecule type" value="Genomic_DNA"/>
</dbReference>
<feature type="transmembrane region" description="Helical" evidence="1">
    <location>
        <begin position="403"/>
        <end position="425"/>
    </location>
</feature>
<reference evidence="2 3" key="1">
    <citation type="journal article" date="2015" name="Genome Biol.">
        <title>Comparative genomics of Steinernema reveals deeply conserved gene regulatory networks.</title>
        <authorList>
            <person name="Dillman A.R."/>
            <person name="Macchietto M."/>
            <person name="Porter C.F."/>
            <person name="Rogers A."/>
            <person name="Williams B."/>
            <person name="Antoshechkin I."/>
            <person name="Lee M.M."/>
            <person name="Goodwin Z."/>
            <person name="Lu X."/>
            <person name="Lewis E.E."/>
            <person name="Goodrich-Blair H."/>
            <person name="Stock S.P."/>
            <person name="Adams B.J."/>
            <person name="Sternberg P.W."/>
            <person name="Mortazavi A."/>
        </authorList>
    </citation>
    <scope>NUCLEOTIDE SEQUENCE [LARGE SCALE GENOMIC DNA]</scope>
    <source>
        <strain evidence="2 3">ALL</strain>
    </source>
</reference>
<feature type="transmembrane region" description="Helical" evidence="1">
    <location>
        <begin position="229"/>
        <end position="257"/>
    </location>
</feature>
<dbReference type="AlphaFoldDB" id="A0A4U5P132"/>
<dbReference type="PANTHER" id="PTHR34492">
    <property type="entry name" value="GUSTATORY RECEPTOR FAMILY"/>
    <property type="match status" value="1"/>
</dbReference>
<evidence type="ECO:0000313" key="3">
    <source>
        <dbReference type="Proteomes" id="UP000298663"/>
    </source>
</evidence>
<reference evidence="2 3" key="2">
    <citation type="journal article" date="2019" name="G3 (Bethesda)">
        <title>Hybrid Assembly of the Genome of the Entomopathogenic Nematode Steinernema carpocapsae Identifies the X-Chromosome.</title>
        <authorList>
            <person name="Serra L."/>
            <person name="Macchietto M."/>
            <person name="Macias-Munoz A."/>
            <person name="McGill C.J."/>
            <person name="Rodriguez I.M."/>
            <person name="Rodriguez B."/>
            <person name="Murad R."/>
            <person name="Mortazavi A."/>
        </authorList>
    </citation>
    <scope>NUCLEOTIDE SEQUENCE [LARGE SCALE GENOMIC DNA]</scope>
    <source>
        <strain evidence="2 3">ALL</strain>
    </source>
</reference>
<keyword evidence="1" id="KW-1133">Transmembrane helix</keyword>
<protein>
    <recommendedName>
        <fullName evidence="4">Gustatory receptor</fullName>
    </recommendedName>
</protein>
<gene>
    <name evidence="2" type="ORF">L596_013456</name>
</gene>
<comment type="caution">
    <text evidence="2">The sequence shown here is derived from an EMBL/GenBank/DDBJ whole genome shotgun (WGS) entry which is preliminary data.</text>
</comment>
<dbReference type="Proteomes" id="UP000298663">
    <property type="component" value="Unassembled WGS sequence"/>
</dbReference>
<feature type="transmembrane region" description="Helical" evidence="1">
    <location>
        <begin position="178"/>
        <end position="208"/>
    </location>
</feature>
<evidence type="ECO:0000313" key="2">
    <source>
        <dbReference type="EMBL" id="TKR89334.1"/>
    </source>
</evidence>
<keyword evidence="3" id="KW-1185">Reference proteome</keyword>
<dbReference type="PANTHER" id="PTHR34492:SF2">
    <property type="entry name" value="G PROTEIN-COUPLED RECEPTOR"/>
    <property type="match status" value="1"/>
</dbReference>
<evidence type="ECO:0000256" key="1">
    <source>
        <dbReference type="SAM" id="Phobius"/>
    </source>
</evidence>
<proteinExistence type="predicted"/>
<name>A0A4U5P132_STECR</name>
<dbReference type="STRING" id="34508.A0A4U5P132"/>
<feature type="transmembrane region" description="Helical" evidence="1">
    <location>
        <begin position="303"/>
        <end position="327"/>
    </location>
</feature>
<feature type="transmembrane region" description="Helical" evidence="1">
    <location>
        <begin position="334"/>
        <end position="354"/>
    </location>
</feature>
<evidence type="ECO:0008006" key="4">
    <source>
        <dbReference type="Google" id="ProtNLM"/>
    </source>
</evidence>
<keyword evidence="1" id="KW-0812">Transmembrane</keyword>